<dbReference type="Proteomes" id="UP000244152">
    <property type="component" value="Unassembled WGS sequence"/>
</dbReference>
<evidence type="ECO:0000256" key="1">
    <source>
        <dbReference type="SAM" id="MobiDB-lite"/>
    </source>
</evidence>
<feature type="region of interest" description="Disordered" evidence="1">
    <location>
        <begin position="111"/>
        <end position="132"/>
    </location>
</feature>
<evidence type="ECO:0000313" key="2">
    <source>
        <dbReference type="EMBL" id="PTQ76837.1"/>
    </source>
</evidence>
<dbReference type="EMBL" id="QAOK01000062">
    <property type="protein sequence ID" value="PTQ76837.1"/>
    <property type="molecule type" value="Genomic_DNA"/>
</dbReference>
<name>A0A2T5HZ33_9PROT</name>
<sequence>MHLICLKHIGSTGDRVVFILEAVEYADANSGFHSSSITLNDHETRARFHEDEPWKCKAQEQKWLLEQYKAKSCLYGRQTTSASSVHALGRKYDKAAKAHTSEAALHRERVLQLQKMPSATSRPRPSTVEGAK</sequence>
<proteinExistence type="predicted"/>
<evidence type="ECO:0000313" key="3">
    <source>
        <dbReference type="Proteomes" id="UP000244152"/>
    </source>
</evidence>
<organism evidence="2 3">
    <name type="scientific">Nitrosospira multiformis</name>
    <dbReference type="NCBI Taxonomy" id="1231"/>
    <lineage>
        <taxon>Bacteria</taxon>
        <taxon>Pseudomonadati</taxon>
        <taxon>Pseudomonadota</taxon>
        <taxon>Betaproteobacteria</taxon>
        <taxon>Nitrosomonadales</taxon>
        <taxon>Nitrosomonadaceae</taxon>
        <taxon>Nitrosospira</taxon>
    </lineage>
</organism>
<reference evidence="2 3" key="1">
    <citation type="submission" date="2018-04" db="EMBL/GenBank/DDBJ databases">
        <title>Active sludge and wastewater microbial communities from Klosterneuburg, Austria.</title>
        <authorList>
            <person name="Wagner M."/>
        </authorList>
    </citation>
    <scope>NUCLEOTIDE SEQUENCE [LARGE SCALE GENOMIC DNA]</scope>
    <source>
        <strain evidence="2 3">Nl12</strain>
    </source>
</reference>
<dbReference type="AlphaFoldDB" id="A0A2T5HZ33"/>
<accession>A0A2T5HZ33</accession>
<comment type="caution">
    <text evidence="2">The sequence shown here is derived from an EMBL/GenBank/DDBJ whole genome shotgun (WGS) entry which is preliminary data.</text>
</comment>
<gene>
    <name evidence="2" type="ORF">C8R21_1623</name>
</gene>
<protein>
    <submittedName>
        <fullName evidence="2">Uncharacterized protein</fullName>
    </submittedName>
</protein>
<feature type="compositionally biased region" description="Polar residues" evidence="1">
    <location>
        <begin position="115"/>
        <end position="124"/>
    </location>
</feature>